<accession>A0A7W8INC5</accession>
<keyword evidence="4" id="KW-0966">Cell projection</keyword>
<proteinExistence type="predicted"/>
<dbReference type="Pfam" id="PF03448">
    <property type="entry name" value="MgtE_N"/>
    <property type="match status" value="1"/>
</dbReference>
<evidence type="ECO:0000313" key="5">
    <source>
        <dbReference type="Proteomes" id="UP000520011"/>
    </source>
</evidence>
<feature type="coiled-coil region" evidence="1">
    <location>
        <begin position="81"/>
        <end position="129"/>
    </location>
</feature>
<feature type="domain" description="Magnesium transporter MgtE intracellular" evidence="3">
    <location>
        <begin position="145"/>
        <end position="202"/>
    </location>
</feature>
<dbReference type="AlphaFoldDB" id="A0A7W8INC5"/>
<keyword evidence="2" id="KW-0812">Transmembrane</keyword>
<sequence>MKEQEIGKEIETEEKVGKFQWFLFVIVIPLLFTIALTLVITTIAGVNVFDVAKKYGANLPFISKLVGDTQKSTEQVLKENMLQQKATIEEKTMQIKKLEKEVKNKQSEIDALKQEIKRLNDELSAKQQGNTTSPPLNEKKPTVQDIAKMYETMSPKNAALIIPKMSDQEAVNILSALGSDTVAAILEKMTPADAAKYTALLTKEAQANGQR</sequence>
<dbReference type="InterPro" id="IPR006668">
    <property type="entry name" value="Mg_transptr_MgtE_intracell_dom"/>
</dbReference>
<keyword evidence="2" id="KW-0472">Membrane</keyword>
<name>A0A7W8INC5_9BACL</name>
<comment type="caution">
    <text evidence="4">The sequence shown here is derived from an EMBL/GenBank/DDBJ whole genome shotgun (WGS) entry which is preliminary data.</text>
</comment>
<gene>
    <name evidence="4" type="ORF">HNQ34_000764</name>
</gene>
<dbReference type="EMBL" id="JACHEP010000002">
    <property type="protein sequence ID" value="MBB5323672.1"/>
    <property type="molecule type" value="Genomic_DNA"/>
</dbReference>
<evidence type="ECO:0000259" key="3">
    <source>
        <dbReference type="Pfam" id="PF03448"/>
    </source>
</evidence>
<keyword evidence="5" id="KW-1185">Reference proteome</keyword>
<keyword evidence="1" id="KW-0175">Coiled coil</keyword>
<keyword evidence="4" id="KW-0282">Flagellum</keyword>
<dbReference type="Gene3D" id="1.20.58.60">
    <property type="match status" value="1"/>
</dbReference>
<keyword evidence="2" id="KW-1133">Transmembrane helix</keyword>
<reference evidence="4 5" key="1">
    <citation type="submission" date="2020-08" db="EMBL/GenBank/DDBJ databases">
        <title>Genomic Encyclopedia of Type Strains, Phase IV (KMG-IV): sequencing the most valuable type-strain genomes for metagenomic binning, comparative biology and taxonomic classification.</title>
        <authorList>
            <person name="Goeker M."/>
        </authorList>
    </citation>
    <scope>NUCLEOTIDE SEQUENCE [LARGE SCALE GENOMIC DNA]</scope>
    <source>
        <strain evidence="4 5">DSM 16325</strain>
    </source>
</reference>
<protein>
    <submittedName>
        <fullName evidence="4">Flagellar motility protein MotE (MotC chaperone)</fullName>
    </submittedName>
</protein>
<feature type="transmembrane region" description="Helical" evidence="2">
    <location>
        <begin position="21"/>
        <end position="44"/>
    </location>
</feature>
<evidence type="ECO:0000256" key="2">
    <source>
        <dbReference type="SAM" id="Phobius"/>
    </source>
</evidence>
<dbReference type="SUPFAM" id="SSF158791">
    <property type="entry name" value="MgtE N-terminal domain-like"/>
    <property type="match status" value="1"/>
</dbReference>
<keyword evidence="4" id="KW-0969">Cilium</keyword>
<dbReference type="RefSeq" id="WP_183251654.1">
    <property type="nucleotide sequence ID" value="NZ_JACHEP010000002.1"/>
</dbReference>
<evidence type="ECO:0000313" key="4">
    <source>
        <dbReference type="EMBL" id="MBB5323672.1"/>
    </source>
</evidence>
<evidence type="ECO:0000256" key="1">
    <source>
        <dbReference type="SAM" id="Coils"/>
    </source>
</evidence>
<organism evidence="4 5">
    <name type="scientific">Anoxybacteroides tepidamans</name>
    <dbReference type="NCBI Taxonomy" id="265948"/>
    <lineage>
        <taxon>Bacteria</taxon>
        <taxon>Bacillati</taxon>
        <taxon>Bacillota</taxon>
        <taxon>Bacilli</taxon>
        <taxon>Bacillales</taxon>
        <taxon>Anoxybacillaceae</taxon>
        <taxon>Anoxybacteroides</taxon>
    </lineage>
</organism>
<dbReference type="Proteomes" id="UP000520011">
    <property type="component" value="Unassembled WGS sequence"/>
</dbReference>